<sequence length="143" mass="15877">MVSAGCCENDNSMQAVTVVSLGQLSATQCEKGLQNWASFRKCFRAIKSLTPTLASKKLLLSISTVFKLGHSYQCQEQRVLQLQWAFCIGEVSRTGWQPLSFPRAAGNKWAEVPIYAVAMFVKVFGTNDIIFVEMLDSVMSPRC</sequence>
<dbReference type="Proteomes" id="UP000276834">
    <property type="component" value="Unassembled WGS sequence"/>
</dbReference>
<organism evidence="1 2">
    <name type="scientific">Chloebia gouldiae</name>
    <name type="common">Gouldian finch</name>
    <name type="synonym">Erythrura gouldiae</name>
    <dbReference type="NCBI Taxonomy" id="44316"/>
    <lineage>
        <taxon>Eukaryota</taxon>
        <taxon>Metazoa</taxon>
        <taxon>Chordata</taxon>
        <taxon>Craniata</taxon>
        <taxon>Vertebrata</taxon>
        <taxon>Euteleostomi</taxon>
        <taxon>Archelosauria</taxon>
        <taxon>Archosauria</taxon>
        <taxon>Dinosauria</taxon>
        <taxon>Saurischia</taxon>
        <taxon>Theropoda</taxon>
        <taxon>Coelurosauria</taxon>
        <taxon>Aves</taxon>
        <taxon>Neognathae</taxon>
        <taxon>Neoaves</taxon>
        <taxon>Telluraves</taxon>
        <taxon>Australaves</taxon>
        <taxon>Passeriformes</taxon>
        <taxon>Passeroidea</taxon>
        <taxon>Passeridae</taxon>
        <taxon>Chloebia</taxon>
    </lineage>
</organism>
<gene>
    <name evidence="1" type="ORF">DV515_00010105</name>
</gene>
<evidence type="ECO:0000313" key="1">
    <source>
        <dbReference type="EMBL" id="RLV99135.1"/>
    </source>
</evidence>
<accession>A0A3L8SAT1</accession>
<evidence type="ECO:0000313" key="2">
    <source>
        <dbReference type="Proteomes" id="UP000276834"/>
    </source>
</evidence>
<proteinExistence type="predicted"/>
<comment type="caution">
    <text evidence="1">The sequence shown here is derived from an EMBL/GenBank/DDBJ whole genome shotgun (WGS) entry which is preliminary data.</text>
</comment>
<name>A0A3L8SAT1_CHLGU</name>
<dbReference type="EMBL" id="QUSF01000034">
    <property type="protein sequence ID" value="RLV99135.1"/>
    <property type="molecule type" value="Genomic_DNA"/>
</dbReference>
<reference evidence="1 2" key="1">
    <citation type="journal article" date="2018" name="Proc. R. Soc. B">
        <title>A non-coding region near Follistatin controls head colour polymorphism in the Gouldian finch.</title>
        <authorList>
            <person name="Toomey M.B."/>
            <person name="Marques C.I."/>
            <person name="Andrade P."/>
            <person name="Araujo P.M."/>
            <person name="Sabatino S."/>
            <person name="Gazda M.A."/>
            <person name="Afonso S."/>
            <person name="Lopes R.J."/>
            <person name="Corbo J.C."/>
            <person name="Carneiro M."/>
        </authorList>
    </citation>
    <scope>NUCLEOTIDE SEQUENCE [LARGE SCALE GENOMIC DNA]</scope>
    <source>
        <strain evidence="1">Red01</strain>
        <tissue evidence="1">Muscle</tissue>
    </source>
</reference>
<keyword evidence="2" id="KW-1185">Reference proteome</keyword>
<dbReference type="AlphaFoldDB" id="A0A3L8SAT1"/>
<protein>
    <submittedName>
        <fullName evidence="1">Uncharacterized protein</fullName>
    </submittedName>
</protein>